<dbReference type="RefSeq" id="WP_420041237.1">
    <property type="nucleotide sequence ID" value="NZ_CP128986.1"/>
</dbReference>
<gene>
    <name evidence="2" type="ORF">MP11Mi_10490</name>
</gene>
<protein>
    <recommendedName>
        <fullName evidence="1">Helix-turn-helix domain-containing protein</fullName>
    </recommendedName>
</protein>
<evidence type="ECO:0000313" key="2">
    <source>
        <dbReference type="EMBL" id="WOC11968.1"/>
    </source>
</evidence>
<dbReference type="Pfam" id="PF12728">
    <property type="entry name" value="HTH_17"/>
    <property type="match status" value="1"/>
</dbReference>
<dbReference type="EMBL" id="CP128986">
    <property type="protein sequence ID" value="WOC11968.1"/>
    <property type="molecule type" value="Genomic_DNA"/>
</dbReference>
<dbReference type="InterPro" id="IPR041657">
    <property type="entry name" value="HTH_17"/>
</dbReference>
<name>A0AA97GVS3_9ACTN</name>
<dbReference type="NCBIfam" id="TIGR01764">
    <property type="entry name" value="excise"/>
    <property type="match status" value="1"/>
</dbReference>
<dbReference type="InterPro" id="IPR010093">
    <property type="entry name" value="SinI_DNA-bd"/>
</dbReference>
<proteinExistence type="predicted"/>
<evidence type="ECO:0000259" key="1">
    <source>
        <dbReference type="Pfam" id="PF12728"/>
    </source>
</evidence>
<sequence>MTEPTSTYVTIPEAAALIGVSRAFISKCIHQTRTLPAVRVPGTRVVRIRRDDVLALVEPV</sequence>
<reference evidence="2" key="1">
    <citation type="submission" date="2023-06" db="EMBL/GenBank/DDBJ databases">
        <title>Gordonia sp. nov. and Pseudochrobactrum sp. nov., two species isolated from the burying beetle Nicrophorus vespilloides.</title>
        <authorList>
            <person name="Poehlein A."/>
            <person name="Guzman J."/>
            <person name="Daniel R."/>
            <person name="Vilcinskas A."/>
        </authorList>
    </citation>
    <scope>NUCLEOTIDE SEQUENCE</scope>
    <source>
        <strain evidence="2">MP11Mi</strain>
    </source>
</reference>
<dbReference type="AlphaFoldDB" id="A0AA97GVS3"/>
<feature type="domain" description="Helix-turn-helix" evidence="1">
    <location>
        <begin position="8"/>
        <end position="58"/>
    </location>
</feature>
<dbReference type="InterPro" id="IPR009061">
    <property type="entry name" value="DNA-bd_dom_put_sf"/>
</dbReference>
<dbReference type="SUPFAM" id="SSF46955">
    <property type="entry name" value="Putative DNA-binding domain"/>
    <property type="match status" value="1"/>
</dbReference>
<organism evidence="2">
    <name type="scientific">Gordonia sp. MP11Mi</name>
    <dbReference type="NCBI Taxonomy" id="3022769"/>
    <lineage>
        <taxon>Bacteria</taxon>
        <taxon>Bacillati</taxon>
        <taxon>Actinomycetota</taxon>
        <taxon>Actinomycetes</taxon>
        <taxon>Mycobacteriales</taxon>
        <taxon>Gordoniaceae</taxon>
        <taxon>Gordonia</taxon>
    </lineage>
</organism>
<dbReference type="GO" id="GO:0003677">
    <property type="term" value="F:DNA binding"/>
    <property type="evidence" value="ECO:0007669"/>
    <property type="project" value="InterPro"/>
</dbReference>
<accession>A0AA97GVS3</accession>